<dbReference type="Gene3D" id="3.40.50.300">
    <property type="entry name" value="P-loop containing nucleotide triphosphate hydrolases"/>
    <property type="match status" value="1"/>
</dbReference>
<dbReference type="RefSeq" id="WP_153088270.1">
    <property type="nucleotide sequence ID" value="NZ_VZAO01000224.1"/>
</dbReference>
<dbReference type="EMBL" id="VZBT01000013">
    <property type="protein sequence ID" value="MQO02806.1"/>
    <property type="molecule type" value="Genomic_DNA"/>
</dbReference>
<protein>
    <submittedName>
        <fullName evidence="1">ATP-binding protein</fullName>
    </submittedName>
</protein>
<reference evidence="2" key="1">
    <citation type="submission" date="2019-09" db="EMBL/GenBank/DDBJ databases">
        <title>Distinct polysaccharide growth profiles of human intestinal Prevotella copri isolates.</title>
        <authorList>
            <person name="Fehlner-Peach H."/>
            <person name="Magnabosco C."/>
            <person name="Raghavan V."/>
            <person name="Scher J.U."/>
            <person name="Tett A."/>
            <person name="Cox L.M."/>
            <person name="Gottsegen C."/>
            <person name="Watters A."/>
            <person name="Wiltshire- Gordon J.D."/>
            <person name="Segata N."/>
            <person name="Bonneau R."/>
            <person name="Littman D.R."/>
        </authorList>
    </citation>
    <scope>NUCLEOTIDE SEQUENCE [LARGE SCALE GENOMIC DNA]</scope>
    <source>
        <strain evidence="2">iAK279</strain>
    </source>
</reference>
<accession>A0AB35ZAH3</accession>
<keyword evidence="1" id="KW-0067">ATP-binding</keyword>
<proteinExistence type="predicted"/>
<gene>
    <name evidence="1" type="ORF">F7D62_01475</name>
</gene>
<evidence type="ECO:0000313" key="1">
    <source>
        <dbReference type="EMBL" id="MQO02806.1"/>
    </source>
</evidence>
<dbReference type="AlphaFoldDB" id="A0AB35ZAH3"/>
<comment type="caution">
    <text evidence="1">The sequence shown here is derived from an EMBL/GenBank/DDBJ whole genome shotgun (WGS) entry which is preliminary data.</text>
</comment>
<organism evidence="1 2">
    <name type="scientific">Segatella copri</name>
    <dbReference type="NCBI Taxonomy" id="165179"/>
    <lineage>
        <taxon>Bacteria</taxon>
        <taxon>Pseudomonadati</taxon>
        <taxon>Bacteroidota</taxon>
        <taxon>Bacteroidia</taxon>
        <taxon>Bacteroidales</taxon>
        <taxon>Prevotellaceae</taxon>
        <taxon>Segatella</taxon>
    </lineage>
</organism>
<sequence length="452" mass="52898">MFNERYFSNLHNMIIPLYGFNHYHSASNCEENTEGFIGRDSIIDKLSAWLDAPKGKTAYSGAYLITGYRGMGKSSFVHKAVAKLSPKPHGFIEKIRRFGKPNLDNLSNSTDIEIILYKYYHICFLSRRESIIMDVLKHTLSARQLGCDKIISSLVQNIQNLRFKEEANEQTLFLLMPSYRKAFVKGERNLLDTLQIIDKYLHNFNSDIIINQIGLDIFKDNSTSNADKRFQFLIYLITDSLFCLNKVTDILSPLYSTTLYTNMYIGECYEREFVWNHILIVLREVLYYMQSKDKLAFINGFQQRYKYKFDESRISYLFSHIEKFVKDCGTYKELLAKQENTGKDPVESIYDKVCPSSHRYLTSSYLIGNAVDFYHNAVEMHTCGKAYKEMMSTLYFLEDDLFNNSCYFKFATELYCLNNGYIQGKINKLEKTYYCNKALFNIGNYLNDKNYE</sequence>
<dbReference type="InterPro" id="IPR027417">
    <property type="entry name" value="P-loop_NTPase"/>
</dbReference>
<keyword evidence="1" id="KW-0547">Nucleotide-binding</keyword>
<evidence type="ECO:0000313" key="2">
    <source>
        <dbReference type="Proteomes" id="UP000390763"/>
    </source>
</evidence>
<dbReference type="GO" id="GO:0005524">
    <property type="term" value="F:ATP binding"/>
    <property type="evidence" value="ECO:0007669"/>
    <property type="project" value="UniProtKB-KW"/>
</dbReference>
<name>A0AB35ZAH3_9BACT</name>
<dbReference type="Proteomes" id="UP000390763">
    <property type="component" value="Unassembled WGS sequence"/>
</dbReference>
<dbReference type="SUPFAM" id="SSF52540">
    <property type="entry name" value="P-loop containing nucleoside triphosphate hydrolases"/>
    <property type="match status" value="1"/>
</dbReference>